<reference evidence="2" key="1">
    <citation type="journal article" date="2021" name="Proc. Natl. Acad. Sci. U.S.A.">
        <title>A Catalog of Tens of Thousands of Viruses from Human Metagenomes Reveals Hidden Associations with Chronic Diseases.</title>
        <authorList>
            <person name="Tisza M.J."/>
            <person name="Buck C.B."/>
        </authorList>
    </citation>
    <scope>NUCLEOTIDE SEQUENCE</scope>
    <source>
        <strain evidence="2">CtkmZ20</strain>
    </source>
</reference>
<evidence type="ECO:0000256" key="1">
    <source>
        <dbReference type="SAM" id="MobiDB-lite"/>
    </source>
</evidence>
<feature type="region of interest" description="Disordered" evidence="1">
    <location>
        <begin position="192"/>
        <end position="233"/>
    </location>
</feature>
<evidence type="ECO:0000313" key="2">
    <source>
        <dbReference type="EMBL" id="DAD97879.1"/>
    </source>
</evidence>
<feature type="compositionally biased region" description="Gly residues" evidence="1">
    <location>
        <begin position="202"/>
        <end position="211"/>
    </location>
</feature>
<sequence>MTREELLALVNKELGSTKLTISEKTINEELDDVLEDFGEDEATNAKLVTKVTNRLKRMDGNLHSDVSQQVKEYKKKAKERQKAKETELDEEEPEKDEIPNEEDMPEWAKKLIGEVKKEREAREQKEAADAKKALVNSIKEGLKAKFEKANIPLNSFFVKTALDKLEIPDGEADIKDLVGKAEVLYNADLKEAGINPDTKPRSGGGGAGGTGTVDEHEFDDVVAIRSRHKPKDE</sequence>
<protein>
    <submittedName>
        <fullName evidence="2">Uncharacterized protein</fullName>
    </submittedName>
</protein>
<name>A0A8S5NU25_9CAUD</name>
<dbReference type="EMBL" id="BK015248">
    <property type="protein sequence ID" value="DAD97879.1"/>
    <property type="molecule type" value="Genomic_DNA"/>
</dbReference>
<proteinExistence type="predicted"/>
<feature type="region of interest" description="Disordered" evidence="1">
    <location>
        <begin position="59"/>
        <end position="105"/>
    </location>
</feature>
<feature type="compositionally biased region" description="Acidic residues" evidence="1">
    <location>
        <begin position="87"/>
        <end position="105"/>
    </location>
</feature>
<organism evidence="2">
    <name type="scientific">Myoviridae sp. ctkmZ20</name>
    <dbReference type="NCBI Taxonomy" id="2825166"/>
    <lineage>
        <taxon>Viruses</taxon>
        <taxon>Duplodnaviria</taxon>
        <taxon>Heunggongvirae</taxon>
        <taxon>Uroviricota</taxon>
        <taxon>Caudoviricetes</taxon>
    </lineage>
</organism>
<accession>A0A8S5NU25</accession>